<name>A0A6M3X9D8_9ZZZZ</name>
<protein>
    <submittedName>
        <fullName evidence="1">Uncharacterized protein</fullName>
    </submittedName>
</protein>
<evidence type="ECO:0000313" key="1">
    <source>
        <dbReference type="EMBL" id="QJH94412.1"/>
    </source>
</evidence>
<gene>
    <name evidence="1" type="ORF">TM448B00218_0055</name>
</gene>
<dbReference type="EMBL" id="MT144600">
    <property type="protein sequence ID" value="QJH94412.1"/>
    <property type="molecule type" value="Genomic_DNA"/>
</dbReference>
<proteinExistence type="predicted"/>
<dbReference type="AlphaFoldDB" id="A0A6M3X9D8"/>
<organism evidence="1">
    <name type="scientific">viral metagenome</name>
    <dbReference type="NCBI Taxonomy" id="1070528"/>
    <lineage>
        <taxon>unclassified sequences</taxon>
        <taxon>metagenomes</taxon>
        <taxon>organismal metagenomes</taxon>
    </lineage>
</organism>
<accession>A0A6M3X9D8</accession>
<sequence>MKHGLTNIFRIVFTWCFGRLSYIAAALQEEDREYDTPERGEEWGVFGD</sequence>
<reference evidence="1" key="1">
    <citation type="submission" date="2020-03" db="EMBL/GenBank/DDBJ databases">
        <title>The deep terrestrial virosphere.</title>
        <authorList>
            <person name="Holmfeldt K."/>
            <person name="Nilsson E."/>
            <person name="Simone D."/>
            <person name="Lopez-Fernandez M."/>
            <person name="Wu X."/>
            <person name="de Brujin I."/>
            <person name="Lundin D."/>
            <person name="Andersson A."/>
            <person name="Bertilsson S."/>
            <person name="Dopson M."/>
        </authorList>
    </citation>
    <scope>NUCLEOTIDE SEQUENCE</scope>
    <source>
        <strain evidence="1">TM448B00218</strain>
    </source>
</reference>